<sequence length="71" mass="8444">MRTVIRRDCVCPTRRTGATGAIDPERGRTARTWRNKILTRHECHKHLSRDQLQFKQNRKRSDHSSYGIINR</sequence>
<gene>
    <name evidence="2" type="ORF">PUN28_014889</name>
</gene>
<evidence type="ECO:0000313" key="2">
    <source>
        <dbReference type="EMBL" id="KAL0107931.1"/>
    </source>
</evidence>
<feature type="region of interest" description="Disordered" evidence="1">
    <location>
        <begin position="48"/>
        <end position="71"/>
    </location>
</feature>
<evidence type="ECO:0000313" key="3">
    <source>
        <dbReference type="Proteomes" id="UP001430953"/>
    </source>
</evidence>
<evidence type="ECO:0000256" key="1">
    <source>
        <dbReference type="SAM" id="MobiDB-lite"/>
    </source>
</evidence>
<keyword evidence="3" id="KW-1185">Reference proteome</keyword>
<dbReference type="AlphaFoldDB" id="A0AAW2EW05"/>
<dbReference type="Proteomes" id="UP001430953">
    <property type="component" value="Unassembled WGS sequence"/>
</dbReference>
<dbReference type="EMBL" id="JADYXP020000016">
    <property type="protein sequence ID" value="KAL0107931.1"/>
    <property type="molecule type" value="Genomic_DNA"/>
</dbReference>
<accession>A0AAW2EW05</accession>
<reference evidence="2 3" key="1">
    <citation type="submission" date="2023-03" db="EMBL/GenBank/DDBJ databases">
        <title>High recombination rates correlate with genetic variation in Cardiocondyla obscurior ants.</title>
        <authorList>
            <person name="Errbii M."/>
        </authorList>
    </citation>
    <scope>NUCLEOTIDE SEQUENCE [LARGE SCALE GENOMIC DNA]</scope>
    <source>
        <strain evidence="2">Alpha-2009</strain>
        <tissue evidence="2">Whole body</tissue>
    </source>
</reference>
<protein>
    <submittedName>
        <fullName evidence="2">Uncharacterized protein</fullName>
    </submittedName>
</protein>
<comment type="caution">
    <text evidence="2">The sequence shown here is derived from an EMBL/GenBank/DDBJ whole genome shotgun (WGS) entry which is preliminary data.</text>
</comment>
<organism evidence="2 3">
    <name type="scientific">Cardiocondyla obscurior</name>
    <dbReference type="NCBI Taxonomy" id="286306"/>
    <lineage>
        <taxon>Eukaryota</taxon>
        <taxon>Metazoa</taxon>
        <taxon>Ecdysozoa</taxon>
        <taxon>Arthropoda</taxon>
        <taxon>Hexapoda</taxon>
        <taxon>Insecta</taxon>
        <taxon>Pterygota</taxon>
        <taxon>Neoptera</taxon>
        <taxon>Endopterygota</taxon>
        <taxon>Hymenoptera</taxon>
        <taxon>Apocrita</taxon>
        <taxon>Aculeata</taxon>
        <taxon>Formicoidea</taxon>
        <taxon>Formicidae</taxon>
        <taxon>Myrmicinae</taxon>
        <taxon>Cardiocondyla</taxon>
    </lineage>
</organism>
<proteinExistence type="predicted"/>
<name>A0AAW2EW05_9HYME</name>